<feature type="domain" description="Copper-fist" evidence="2">
    <location>
        <begin position="6"/>
        <end position="43"/>
    </location>
</feature>
<feature type="region of interest" description="Disordered" evidence="1">
    <location>
        <begin position="19"/>
        <end position="56"/>
    </location>
</feature>
<dbReference type="GO" id="GO:0003677">
    <property type="term" value="F:DNA binding"/>
    <property type="evidence" value="ECO:0007669"/>
    <property type="project" value="InterPro"/>
</dbReference>
<proteinExistence type="predicted"/>
<evidence type="ECO:0000256" key="1">
    <source>
        <dbReference type="SAM" id="MobiDB-lite"/>
    </source>
</evidence>
<dbReference type="GO" id="GO:0005507">
    <property type="term" value="F:copper ion binding"/>
    <property type="evidence" value="ECO:0007669"/>
    <property type="project" value="InterPro"/>
</dbReference>
<reference evidence="3" key="1">
    <citation type="submission" date="2018-03" db="EMBL/GenBank/DDBJ databases">
        <authorList>
            <person name="Guldener U."/>
        </authorList>
    </citation>
    <scope>NUCLEOTIDE SEQUENCE</scope>
</reference>
<name>A0AAE8M7T6_9HYPO</name>
<evidence type="ECO:0000313" key="3">
    <source>
        <dbReference type="EMBL" id="SPJ75873.1"/>
    </source>
</evidence>
<dbReference type="Proteomes" id="UP001187734">
    <property type="component" value="Unassembled WGS sequence"/>
</dbReference>
<dbReference type="AlphaFoldDB" id="A0AAE8M7T6"/>
<organism evidence="3 4">
    <name type="scientific">Fusarium torulosum</name>
    <dbReference type="NCBI Taxonomy" id="33205"/>
    <lineage>
        <taxon>Eukaryota</taxon>
        <taxon>Fungi</taxon>
        <taxon>Dikarya</taxon>
        <taxon>Ascomycota</taxon>
        <taxon>Pezizomycotina</taxon>
        <taxon>Sordariomycetes</taxon>
        <taxon>Hypocreomycetidae</taxon>
        <taxon>Hypocreales</taxon>
        <taxon>Nectriaceae</taxon>
        <taxon>Fusarium</taxon>
    </lineage>
</organism>
<sequence length="272" mass="28135">MARTDIYGSAISCEKCKKGHRDASCNDSHPGPCFYRGKRGRPRKGKNGQVSGPVPVPDCLLRPSSGVPSGLDFSGQFAAGPPFPPPPTPPHQAVRHPHLGVNGSAASAAPPYFPPYAPSPFVPSPSAPDFSGQFAADPMFPAQIGGNGYDVSVALPYFSSGATSPGAFLTSGQPAALVPATSGGFFSSGEAFSTPAIPVEGDLLTSLSRDLALETQLEVAIAEEQGPQSSEMAPAVSSVPRLPDLFAESDATPQPAQLEMAAENWSLVEFKD</sequence>
<evidence type="ECO:0000313" key="4">
    <source>
        <dbReference type="Proteomes" id="UP001187734"/>
    </source>
</evidence>
<accession>A0AAE8M7T6</accession>
<protein>
    <recommendedName>
        <fullName evidence="2">Copper-fist domain-containing protein</fullName>
    </recommendedName>
</protein>
<keyword evidence="4" id="KW-1185">Reference proteome</keyword>
<dbReference type="GO" id="GO:0003700">
    <property type="term" value="F:DNA-binding transcription factor activity"/>
    <property type="evidence" value="ECO:0007669"/>
    <property type="project" value="InterPro"/>
</dbReference>
<dbReference type="PROSITE" id="PS50073">
    <property type="entry name" value="COPPER_FIST_2"/>
    <property type="match status" value="1"/>
</dbReference>
<comment type="caution">
    <text evidence="3">The sequence shown here is derived from an EMBL/GenBank/DDBJ whole genome shotgun (WGS) entry which is preliminary data.</text>
</comment>
<dbReference type="InterPro" id="IPR001083">
    <property type="entry name" value="Cu_fist_DNA-bd_dom"/>
</dbReference>
<gene>
    <name evidence="3" type="ORF">FTOL_05604</name>
</gene>
<feature type="compositionally biased region" description="Basic residues" evidence="1">
    <location>
        <begin position="36"/>
        <end position="46"/>
    </location>
</feature>
<evidence type="ECO:0000259" key="2">
    <source>
        <dbReference type="PROSITE" id="PS50073"/>
    </source>
</evidence>
<dbReference type="EMBL" id="ONZP01000176">
    <property type="protein sequence ID" value="SPJ75873.1"/>
    <property type="molecule type" value="Genomic_DNA"/>
</dbReference>